<gene>
    <name evidence="7" type="ORF">TMSB3V08_LOCUS3177</name>
</gene>
<evidence type="ECO:0000256" key="1">
    <source>
        <dbReference type="ARBA" id="ARBA00022741"/>
    </source>
</evidence>
<dbReference type="PANTHER" id="PTHR24031">
    <property type="entry name" value="RNA HELICASE"/>
    <property type="match status" value="1"/>
</dbReference>
<evidence type="ECO:0000259" key="6">
    <source>
        <dbReference type="PROSITE" id="PS51194"/>
    </source>
</evidence>
<comment type="function">
    <text evidence="5">RNA helicase.</text>
</comment>
<dbReference type="EC" id="3.6.4.13" evidence="5"/>
<proteinExistence type="inferred from homology"/>
<dbReference type="Gene3D" id="3.40.50.300">
    <property type="entry name" value="P-loop containing nucleotide triphosphate hydrolases"/>
    <property type="match status" value="1"/>
</dbReference>
<dbReference type="GO" id="GO:0005524">
    <property type="term" value="F:ATP binding"/>
    <property type="evidence" value="ECO:0007669"/>
    <property type="project" value="UniProtKB-UniRule"/>
</dbReference>
<protein>
    <recommendedName>
        <fullName evidence="5">ATP-dependent RNA helicase</fullName>
        <ecNumber evidence="5">3.6.4.13</ecNumber>
    </recommendedName>
</protein>
<dbReference type="SMART" id="SM00490">
    <property type="entry name" value="HELICc"/>
    <property type="match status" value="1"/>
</dbReference>
<dbReference type="GO" id="GO:0003724">
    <property type="term" value="F:RNA helicase activity"/>
    <property type="evidence" value="ECO:0007669"/>
    <property type="project" value="UniProtKB-EC"/>
</dbReference>
<comment type="domain">
    <text evidence="5">The Q motif is unique to and characteristic of the DEAD box family of RNA helicases and controls ATP binding and hydrolysis.</text>
</comment>
<dbReference type="GO" id="GO:0003723">
    <property type="term" value="F:RNA binding"/>
    <property type="evidence" value="ECO:0007669"/>
    <property type="project" value="UniProtKB-UniRule"/>
</dbReference>
<dbReference type="SUPFAM" id="SSF52540">
    <property type="entry name" value="P-loop containing nucleoside triphosphate hydrolases"/>
    <property type="match status" value="1"/>
</dbReference>
<evidence type="ECO:0000256" key="3">
    <source>
        <dbReference type="ARBA" id="ARBA00022840"/>
    </source>
</evidence>
<dbReference type="InterPro" id="IPR027417">
    <property type="entry name" value="P-loop_NTPase"/>
</dbReference>
<keyword evidence="4 5" id="KW-0694">RNA-binding</keyword>
<keyword evidence="5" id="KW-0347">Helicase</keyword>
<dbReference type="Pfam" id="PF00271">
    <property type="entry name" value="Helicase_C"/>
    <property type="match status" value="1"/>
</dbReference>
<dbReference type="GO" id="GO:0016787">
    <property type="term" value="F:hydrolase activity"/>
    <property type="evidence" value="ECO:0007669"/>
    <property type="project" value="UniProtKB-KW"/>
</dbReference>
<name>A0A7R9E4G8_9NEOP</name>
<keyword evidence="3 5" id="KW-0067">ATP-binding</keyword>
<dbReference type="EMBL" id="OB793165">
    <property type="protein sequence ID" value="CAD7426287.1"/>
    <property type="molecule type" value="Genomic_DNA"/>
</dbReference>
<organism evidence="7">
    <name type="scientific">Timema monikensis</name>
    <dbReference type="NCBI Taxonomy" id="170555"/>
    <lineage>
        <taxon>Eukaryota</taxon>
        <taxon>Metazoa</taxon>
        <taxon>Ecdysozoa</taxon>
        <taxon>Arthropoda</taxon>
        <taxon>Hexapoda</taxon>
        <taxon>Insecta</taxon>
        <taxon>Pterygota</taxon>
        <taxon>Neoptera</taxon>
        <taxon>Polyneoptera</taxon>
        <taxon>Phasmatodea</taxon>
        <taxon>Timematodea</taxon>
        <taxon>Timematoidea</taxon>
        <taxon>Timematidae</taxon>
        <taxon>Timema</taxon>
    </lineage>
</organism>
<feature type="domain" description="Helicase C-terminal" evidence="6">
    <location>
        <begin position="1"/>
        <end position="130"/>
    </location>
</feature>
<comment type="similarity">
    <text evidence="5">Belongs to the DEAD box helicase family.</text>
</comment>
<keyword evidence="1 5" id="KW-0547">Nucleotide-binding</keyword>
<accession>A0A7R9E4G8</accession>
<comment type="catalytic activity">
    <reaction evidence="5">
        <text>ATP + H2O = ADP + phosphate + H(+)</text>
        <dbReference type="Rhea" id="RHEA:13065"/>
        <dbReference type="ChEBI" id="CHEBI:15377"/>
        <dbReference type="ChEBI" id="CHEBI:15378"/>
        <dbReference type="ChEBI" id="CHEBI:30616"/>
        <dbReference type="ChEBI" id="CHEBI:43474"/>
        <dbReference type="ChEBI" id="CHEBI:456216"/>
        <dbReference type="EC" id="3.6.4.13"/>
    </reaction>
</comment>
<keyword evidence="2 5" id="KW-0378">Hydrolase</keyword>
<reference evidence="7" key="1">
    <citation type="submission" date="2020-11" db="EMBL/GenBank/DDBJ databases">
        <authorList>
            <person name="Tran Van P."/>
        </authorList>
    </citation>
    <scope>NUCLEOTIDE SEQUENCE</scope>
</reference>
<evidence type="ECO:0000256" key="2">
    <source>
        <dbReference type="ARBA" id="ARBA00022801"/>
    </source>
</evidence>
<dbReference type="PROSITE" id="PS51194">
    <property type="entry name" value="HELICASE_CTER"/>
    <property type="match status" value="1"/>
</dbReference>
<evidence type="ECO:0000256" key="5">
    <source>
        <dbReference type="RuleBase" id="RU365068"/>
    </source>
</evidence>
<evidence type="ECO:0000313" key="7">
    <source>
        <dbReference type="EMBL" id="CAD7426287.1"/>
    </source>
</evidence>
<sequence>MDLSSTLADYVCMYDVITEDWILVTPFCLYVAPLDLSDAILSVRGTDVASRGLDLPSVDWIVQYTAPCSTSDYVHRVGRTARVGSHGSALLFLAPGEAEFVRNLENRTVRSVTILDQRLAILYTYERFIINAAPFRLEEAATALQLRFETAVMGQQALHNLACKDNFIATRTHLKQYSLSPWSTRLDIYQLKVNFSGLRAKDP</sequence>
<dbReference type="AlphaFoldDB" id="A0A7R9E4G8"/>
<dbReference type="InterPro" id="IPR001650">
    <property type="entry name" value="Helicase_C-like"/>
</dbReference>
<evidence type="ECO:0000256" key="4">
    <source>
        <dbReference type="ARBA" id="ARBA00022884"/>
    </source>
</evidence>